<accession>A0A538SA97</accession>
<feature type="domain" description="BPL/LPL catalytic" evidence="10">
    <location>
        <begin position="32"/>
        <end position="216"/>
    </location>
</feature>
<protein>
    <recommendedName>
        <fullName evidence="5 6">Octanoyltransferase</fullName>
        <ecNumber evidence="5 6">2.3.1.181</ecNumber>
    </recommendedName>
    <alternativeName>
        <fullName evidence="5">Lipoate-protein ligase B</fullName>
    </alternativeName>
    <alternativeName>
        <fullName evidence="5">Lipoyl/octanoyl transferase</fullName>
    </alternativeName>
    <alternativeName>
        <fullName evidence="5">Octanoyl-[acyl-carrier-protein]-protein N-octanoyltransferase</fullName>
    </alternativeName>
</protein>
<reference evidence="13 14" key="1">
    <citation type="journal article" date="2019" name="Nat. Microbiol.">
        <title>Mediterranean grassland soil C-N compound turnover is dependent on rainfall and depth, and is mediated by genomically divergent microorganisms.</title>
        <authorList>
            <person name="Diamond S."/>
            <person name="Andeer P.F."/>
            <person name="Li Z."/>
            <person name="Crits-Christoph A."/>
            <person name="Burstein D."/>
            <person name="Anantharaman K."/>
            <person name="Lane K.R."/>
            <person name="Thomas B.C."/>
            <person name="Pan C."/>
            <person name="Northen T.R."/>
            <person name="Banfield J.F."/>
        </authorList>
    </citation>
    <scope>NUCLEOTIDE SEQUENCE [LARGE SCALE GENOMIC DNA]</scope>
    <source>
        <strain evidence="11">WS_1</strain>
        <strain evidence="12">WS_5</strain>
    </source>
</reference>
<dbReference type="CDD" id="cd16444">
    <property type="entry name" value="LipB"/>
    <property type="match status" value="1"/>
</dbReference>
<dbReference type="EMBL" id="VBOR01000080">
    <property type="protein sequence ID" value="TMQ48300.1"/>
    <property type="molecule type" value="Genomic_DNA"/>
</dbReference>
<comment type="subcellular location">
    <subcellularLocation>
        <location evidence="5">Cytoplasm</location>
    </subcellularLocation>
</comment>
<dbReference type="EMBL" id="VBOV01000032">
    <property type="protein sequence ID" value="TMQ61385.1"/>
    <property type="molecule type" value="Genomic_DNA"/>
</dbReference>
<evidence type="ECO:0000256" key="4">
    <source>
        <dbReference type="ARBA" id="ARBA00024732"/>
    </source>
</evidence>
<dbReference type="PIRSF" id="PIRSF016262">
    <property type="entry name" value="LPLase"/>
    <property type="match status" value="1"/>
</dbReference>
<name>A0A538SA97_UNCEI</name>
<dbReference type="EC" id="2.3.1.181" evidence="5 6"/>
<dbReference type="InterPro" id="IPR045864">
    <property type="entry name" value="aa-tRNA-synth_II/BPL/LPL"/>
</dbReference>
<evidence type="ECO:0000256" key="8">
    <source>
        <dbReference type="PIRSR" id="PIRSR016262-2"/>
    </source>
</evidence>
<dbReference type="Gene3D" id="3.30.930.10">
    <property type="entry name" value="Bira Bifunctional Protein, Domain 2"/>
    <property type="match status" value="1"/>
</dbReference>
<feature type="binding site" evidence="5 8">
    <location>
        <begin position="159"/>
        <end position="161"/>
    </location>
    <ligand>
        <name>substrate</name>
    </ligand>
</feature>
<proteinExistence type="inferred from homology"/>
<feature type="active site" description="Acyl-thioester intermediate" evidence="5 7">
    <location>
        <position position="177"/>
    </location>
</feature>
<keyword evidence="5" id="KW-0963">Cytoplasm</keyword>
<dbReference type="Proteomes" id="UP000316292">
    <property type="component" value="Unassembled WGS sequence"/>
</dbReference>
<comment type="similarity">
    <text evidence="5 6">Belongs to the LipB family.</text>
</comment>
<feature type="site" description="Lowers pKa of active site Cys" evidence="5 9">
    <location>
        <position position="143"/>
    </location>
</feature>
<evidence type="ECO:0000259" key="10">
    <source>
        <dbReference type="PROSITE" id="PS51733"/>
    </source>
</evidence>
<dbReference type="PROSITE" id="PS01313">
    <property type="entry name" value="LIPB"/>
    <property type="match status" value="1"/>
</dbReference>
<gene>
    <name evidence="5 11" type="primary">lipB</name>
    <name evidence="11" type="ORF">E6K71_07520</name>
    <name evidence="12" type="ORF">E6K75_01365</name>
</gene>
<comment type="miscellaneous">
    <text evidence="5">In the reaction, the free carboxyl group of octanoic acid is attached via an amide linkage to the epsilon-amino group of a specific lysine residue of lipoyl domains of lipoate-dependent enzymes.</text>
</comment>
<feature type="binding site" evidence="5 8">
    <location>
        <begin position="77"/>
        <end position="84"/>
    </location>
    <ligand>
        <name>substrate</name>
    </ligand>
</feature>
<evidence type="ECO:0000256" key="1">
    <source>
        <dbReference type="ARBA" id="ARBA00004821"/>
    </source>
</evidence>
<keyword evidence="3 5" id="KW-0012">Acyltransferase</keyword>
<dbReference type="HAMAP" id="MF_00013">
    <property type="entry name" value="LipB"/>
    <property type="match status" value="1"/>
</dbReference>
<dbReference type="UniPathway" id="UPA00538">
    <property type="reaction ID" value="UER00592"/>
</dbReference>
<evidence type="ECO:0000313" key="12">
    <source>
        <dbReference type="EMBL" id="TMQ61385.1"/>
    </source>
</evidence>
<evidence type="ECO:0000313" key="13">
    <source>
        <dbReference type="Proteomes" id="UP000316292"/>
    </source>
</evidence>
<dbReference type="GO" id="GO:0009249">
    <property type="term" value="P:protein lipoylation"/>
    <property type="evidence" value="ECO:0007669"/>
    <property type="project" value="InterPro"/>
</dbReference>
<evidence type="ECO:0000313" key="14">
    <source>
        <dbReference type="Proteomes" id="UP000320913"/>
    </source>
</evidence>
<dbReference type="AlphaFoldDB" id="A0A538SA97"/>
<dbReference type="Proteomes" id="UP000320913">
    <property type="component" value="Unassembled WGS sequence"/>
</dbReference>
<keyword evidence="2 5" id="KW-0808">Transferase</keyword>
<dbReference type="GO" id="GO:0033819">
    <property type="term" value="F:lipoyl(octanoyl) transferase activity"/>
    <property type="evidence" value="ECO:0007669"/>
    <property type="project" value="UniProtKB-EC"/>
</dbReference>
<feature type="binding site" evidence="5 8">
    <location>
        <begin position="146"/>
        <end position="148"/>
    </location>
    <ligand>
        <name>substrate</name>
    </ligand>
</feature>
<dbReference type="InterPro" id="IPR020605">
    <property type="entry name" value="Octanoyltransferase_CS"/>
</dbReference>
<dbReference type="SUPFAM" id="SSF55681">
    <property type="entry name" value="Class II aaRS and biotin synthetases"/>
    <property type="match status" value="1"/>
</dbReference>
<evidence type="ECO:0000256" key="7">
    <source>
        <dbReference type="PIRSR" id="PIRSR016262-1"/>
    </source>
</evidence>
<comment type="pathway">
    <text evidence="1 5 6">Protein modification; protein lipoylation via endogenous pathway; protein N(6)-(lipoyl)lysine from octanoyl-[acyl-carrier-protein]: step 1/2.</text>
</comment>
<comment type="caution">
    <text evidence="11">The sequence shown here is derived from an EMBL/GenBank/DDBJ whole genome shotgun (WGS) entry which is preliminary data.</text>
</comment>
<dbReference type="PROSITE" id="PS51733">
    <property type="entry name" value="BPL_LPL_CATALYTIC"/>
    <property type="match status" value="1"/>
</dbReference>
<evidence type="ECO:0000256" key="6">
    <source>
        <dbReference type="PIRNR" id="PIRNR016262"/>
    </source>
</evidence>
<sequence>MNPPIAAHDLGRISYREALELQRRAVATRAAGACGDAIYFAEHEPVLTAGRGGQEESLRVPKALLRARGVEVVPVERGGDLTYHGPGQIVAYPILALADLPYGRDLHRYLRDLEEVVIRTLAGYGLPGSRRHPYTGVWVGDRKVAAIGVAVRRWVTFHGFALNVDPDLGHFDWIHPCGIRNLGVTSMRALLGEAPARAEVLARIRDAFASVWDRPVVEEAPCLT</sequence>
<evidence type="ECO:0000256" key="3">
    <source>
        <dbReference type="ARBA" id="ARBA00023315"/>
    </source>
</evidence>
<organism evidence="11 13">
    <name type="scientific">Eiseniibacteriota bacterium</name>
    <dbReference type="NCBI Taxonomy" id="2212470"/>
    <lineage>
        <taxon>Bacteria</taxon>
        <taxon>Candidatus Eiseniibacteriota</taxon>
    </lineage>
</organism>
<evidence type="ECO:0000256" key="9">
    <source>
        <dbReference type="PIRSR" id="PIRSR016262-3"/>
    </source>
</evidence>
<evidence type="ECO:0000256" key="2">
    <source>
        <dbReference type="ARBA" id="ARBA00022679"/>
    </source>
</evidence>
<dbReference type="InterPro" id="IPR000544">
    <property type="entry name" value="Octanoyltransferase"/>
</dbReference>
<comment type="catalytic activity">
    <reaction evidence="5 6">
        <text>octanoyl-[ACP] + L-lysyl-[protein] = N(6)-octanoyl-L-lysyl-[protein] + holo-[ACP] + H(+)</text>
        <dbReference type="Rhea" id="RHEA:17665"/>
        <dbReference type="Rhea" id="RHEA-COMP:9636"/>
        <dbReference type="Rhea" id="RHEA-COMP:9685"/>
        <dbReference type="Rhea" id="RHEA-COMP:9752"/>
        <dbReference type="Rhea" id="RHEA-COMP:9928"/>
        <dbReference type="ChEBI" id="CHEBI:15378"/>
        <dbReference type="ChEBI" id="CHEBI:29969"/>
        <dbReference type="ChEBI" id="CHEBI:64479"/>
        <dbReference type="ChEBI" id="CHEBI:78463"/>
        <dbReference type="ChEBI" id="CHEBI:78809"/>
        <dbReference type="EC" id="2.3.1.181"/>
    </reaction>
</comment>
<dbReference type="InterPro" id="IPR004143">
    <property type="entry name" value="BPL_LPL_catalytic"/>
</dbReference>
<evidence type="ECO:0000256" key="5">
    <source>
        <dbReference type="HAMAP-Rule" id="MF_00013"/>
    </source>
</evidence>
<dbReference type="GO" id="GO:0005737">
    <property type="term" value="C:cytoplasm"/>
    <property type="evidence" value="ECO:0007669"/>
    <property type="project" value="UniProtKB-SubCell"/>
</dbReference>
<dbReference type="NCBIfam" id="TIGR00214">
    <property type="entry name" value="lipB"/>
    <property type="match status" value="1"/>
</dbReference>
<dbReference type="PANTHER" id="PTHR10993:SF7">
    <property type="entry name" value="LIPOYLTRANSFERASE 2, MITOCHONDRIAL-RELATED"/>
    <property type="match status" value="1"/>
</dbReference>
<evidence type="ECO:0000313" key="11">
    <source>
        <dbReference type="EMBL" id="TMQ48300.1"/>
    </source>
</evidence>
<dbReference type="NCBIfam" id="NF010925">
    <property type="entry name" value="PRK14345.1"/>
    <property type="match status" value="1"/>
</dbReference>
<dbReference type="Pfam" id="PF21948">
    <property type="entry name" value="LplA-B_cat"/>
    <property type="match status" value="1"/>
</dbReference>
<comment type="function">
    <text evidence="4 5 6">Catalyzes the transfer of endogenously produced octanoic acid from octanoyl-acyl-carrier-protein onto the lipoyl domains of lipoate-dependent enzymes. Lipoyl-ACP can also act as a substrate although octanoyl-ACP is likely to be the physiological substrate.</text>
</comment>
<dbReference type="PANTHER" id="PTHR10993">
    <property type="entry name" value="OCTANOYLTRANSFERASE"/>
    <property type="match status" value="1"/>
</dbReference>